<accession>A0AB38MXE7</accession>
<comment type="caution">
    <text evidence="10">The sequence shown here is derived from an EMBL/GenBank/DDBJ whole genome shotgun (WGS) entry which is preliminary data.</text>
</comment>
<evidence type="ECO:0000256" key="1">
    <source>
        <dbReference type="ARBA" id="ARBA00004123"/>
    </source>
</evidence>
<comment type="similarity">
    <text evidence="7">Belongs to the UPF0743 family.</text>
</comment>
<dbReference type="GO" id="GO:0006364">
    <property type="term" value="P:rRNA processing"/>
    <property type="evidence" value="ECO:0007669"/>
    <property type="project" value="TreeGrafter"/>
</dbReference>
<dbReference type="EMBL" id="SPRW01000014">
    <property type="protein sequence ID" value="TIC66913.1"/>
    <property type="molecule type" value="Genomic_DNA"/>
</dbReference>
<feature type="domain" description="Zinc finger C2H2 LYAR-type" evidence="9">
    <location>
        <begin position="30"/>
        <end position="56"/>
    </location>
</feature>
<dbReference type="AlphaFoldDB" id="A0AB38MXE7"/>
<evidence type="ECO:0000313" key="11">
    <source>
        <dbReference type="Proteomes" id="UP000309601"/>
    </source>
</evidence>
<protein>
    <recommendedName>
        <fullName evidence="9">Zinc finger C2H2 LYAR-type domain-containing protein</fullName>
    </recommendedName>
</protein>
<gene>
    <name evidence="10" type="ORF">E3Q02_01668</name>
</gene>
<keyword evidence="6" id="KW-0539">Nucleus</keyword>
<dbReference type="InterPro" id="IPR039999">
    <property type="entry name" value="LYAR"/>
</dbReference>
<keyword evidence="5" id="KW-0862">Zinc</keyword>
<keyword evidence="4 8" id="KW-0863">Zinc-finger</keyword>
<dbReference type="FunFam" id="3.30.1490.490:FF:000001">
    <property type="entry name" value="cell growth-regulating nucleolar protein-like"/>
    <property type="match status" value="1"/>
</dbReference>
<evidence type="ECO:0000256" key="6">
    <source>
        <dbReference type="ARBA" id="ARBA00023242"/>
    </source>
</evidence>
<name>A0AB38MXE7_9BASI</name>
<evidence type="ECO:0000256" key="4">
    <source>
        <dbReference type="ARBA" id="ARBA00022771"/>
    </source>
</evidence>
<reference evidence="10 11" key="1">
    <citation type="submission" date="2019-03" db="EMBL/GenBank/DDBJ databases">
        <title>Sequencing 25 genomes of Wallemia mellicola.</title>
        <authorList>
            <person name="Gostincar C."/>
        </authorList>
    </citation>
    <scope>NUCLEOTIDE SEQUENCE [LARGE SCALE GENOMIC DNA]</scope>
    <source>
        <strain evidence="10 11">EXF-1274</strain>
    </source>
</reference>
<dbReference type="GO" id="GO:0000122">
    <property type="term" value="P:negative regulation of transcription by RNA polymerase II"/>
    <property type="evidence" value="ECO:0007669"/>
    <property type="project" value="TreeGrafter"/>
</dbReference>
<dbReference type="PANTHER" id="PTHR13100:SF10">
    <property type="entry name" value="CELL GROWTH-REGULATING NUCLEOLAR PROTEIN"/>
    <property type="match status" value="1"/>
</dbReference>
<dbReference type="Proteomes" id="UP000309601">
    <property type="component" value="Unassembled WGS sequence"/>
</dbReference>
<dbReference type="GO" id="GO:0005730">
    <property type="term" value="C:nucleolus"/>
    <property type="evidence" value="ECO:0007669"/>
    <property type="project" value="TreeGrafter"/>
</dbReference>
<dbReference type="PROSITE" id="PS51804">
    <property type="entry name" value="ZF_C2HC_LYAR"/>
    <property type="match status" value="1"/>
</dbReference>
<comment type="subcellular location">
    <subcellularLocation>
        <location evidence="1">Nucleus</location>
    </subcellularLocation>
</comment>
<keyword evidence="2" id="KW-0479">Metal-binding</keyword>
<dbReference type="InterPro" id="IPR036236">
    <property type="entry name" value="Znf_C2H2_sf"/>
</dbReference>
<dbReference type="GO" id="GO:0003677">
    <property type="term" value="F:DNA binding"/>
    <property type="evidence" value="ECO:0007669"/>
    <property type="project" value="InterPro"/>
</dbReference>
<evidence type="ECO:0000256" key="7">
    <source>
        <dbReference type="ARBA" id="ARBA00061084"/>
    </source>
</evidence>
<evidence type="ECO:0000256" key="3">
    <source>
        <dbReference type="ARBA" id="ARBA00022737"/>
    </source>
</evidence>
<evidence type="ECO:0000313" key="10">
    <source>
        <dbReference type="EMBL" id="TIC66913.1"/>
    </source>
</evidence>
<dbReference type="Pfam" id="PF08790">
    <property type="entry name" value="zf-LYAR"/>
    <property type="match status" value="1"/>
</dbReference>
<dbReference type="GO" id="GO:0008270">
    <property type="term" value="F:zinc ion binding"/>
    <property type="evidence" value="ECO:0007669"/>
    <property type="project" value="UniProtKB-KW"/>
</dbReference>
<evidence type="ECO:0000259" key="9">
    <source>
        <dbReference type="Pfam" id="PF08790"/>
    </source>
</evidence>
<organism evidence="10 11">
    <name type="scientific">Wallemia mellicola</name>
    <dbReference type="NCBI Taxonomy" id="1708541"/>
    <lineage>
        <taxon>Eukaryota</taxon>
        <taxon>Fungi</taxon>
        <taxon>Dikarya</taxon>
        <taxon>Basidiomycota</taxon>
        <taxon>Wallemiomycotina</taxon>
        <taxon>Wallemiomycetes</taxon>
        <taxon>Wallemiales</taxon>
        <taxon>Wallemiaceae</taxon>
        <taxon>Wallemia</taxon>
    </lineage>
</organism>
<proteinExistence type="inferred from homology"/>
<dbReference type="InterPro" id="IPR014898">
    <property type="entry name" value="Znf_C2H2_LYAR"/>
</dbReference>
<dbReference type="SUPFAM" id="SSF57667">
    <property type="entry name" value="beta-beta-alpha zinc fingers"/>
    <property type="match status" value="2"/>
</dbReference>
<keyword evidence="3" id="KW-0677">Repeat</keyword>
<evidence type="ECO:0000256" key="8">
    <source>
        <dbReference type="PROSITE-ProRule" id="PRU01145"/>
    </source>
</evidence>
<dbReference type="Gene3D" id="3.30.1490.490">
    <property type="match status" value="1"/>
</dbReference>
<sequence length="75" mass="8636">MVSFYCQNCNDTVKKPKLAVHMNRCQAPVDCIDCSTTFDTQTAKSHTSCMTEEQKYQKNLYQKPNKQTIARLTVK</sequence>
<dbReference type="PANTHER" id="PTHR13100">
    <property type="entry name" value="CELL GROWTH-REGULATING NUCLEOLAR PROTEIN LYAR"/>
    <property type="match status" value="1"/>
</dbReference>
<evidence type="ECO:0000256" key="5">
    <source>
        <dbReference type="ARBA" id="ARBA00022833"/>
    </source>
</evidence>
<evidence type="ECO:0000256" key="2">
    <source>
        <dbReference type="ARBA" id="ARBA00022723"/>
    </source>
</evidence>